<dbReference type="AlphaFoldDB" id="A0A926ZJ46"/>
<feature type="compositionally biased region" description="Low complexity" evidence="1">
    <location>
        <begin position="27"/>
        <end position="55"/>
    </location>
</feature>
<evidence type="ECO:0000313" key="4">
    <source>
        <dbReference type="Proteomes" id="UP000641646"/>
    </source>
</evidence>
<dbReference type="EMBL" id="JACJPW010000069">
    <property type="protein sequence ID" value="MBD2183967.1"/>
    <property type="molecule type" value="Genomic_DNA"/>
</dbReference>
<feature type="chain" id="PRO_5037962991" evidence="2">
    <location>
        <begin position="28"/>
        <end position="199"/>
    </location>
</feature>
<evidence type="ECO:0000256" key="2">
    <source>
        <dbReference type="SAM" id="SignalP"/>
    </source>
</evidence>
<reference evidence="3" key="2">
    <citation type="submission" date="2020-08" db="EMBL/GenBank/DDBJ databases">
        <authorList>
            <person name="Chen M."/>
            <person name="Teng W."/>
            <person name="Zhao L."/>
            <person name="Hu C."/>
            <person name="Zhou Y."/>
            <person name="Han B."/>
            <person name="Song L."/>
            <person name="Shu W."/>
        </authorList>
    </citation>
    <scope>NUCLEOTIDE SEQUENCE</scope>
    <source>
        <strain evidence="3">FACHB-1375</strain>
    </source>
</reference>
<proteinExistence type="predicted"/>
<feature type="region of interest" description="Disordered" evidence="1">
    <location>
        <begin position="25"/>
        <end position="55"/>
    </location>
</feature>
<gene>
    <name evidence="3" type="ORF">H6G03_23345</name>
</gene>
<name>A0A926ZJ46_9CYAN</name>
<comment type="caution">
    <text evidence="3">The sequence shown here is derived from an EMBL/GenBank/DDBJ whole genome shotgun (WGS) entry which is preliminary data.</text>
</comment>
<reference evidence="3" key="1">
    <citation type="journal article" date="2015" name="ISME J.">
        <title>Draft Genome Sequence of Streptomyces incarnatus NRRL8089, which Produces the Nucleoside Antibiotic Sinefungin.</title>
        <authorList>
            <person name="Oshima K."/>
            <person name="Hattori M."/>
            <person name="Shimizu H."/>
            <person name="Fukuda K."/>
            <person name="Nemoto M."/>
            <person name="Inagaki K."/>
            <person name="Tamura T."/>
        </authorList>
    </citation>
    <scope>NUCLEOTIDE SEQUENCE</scope>
    <source>
        <strain evidence="3">FACHB-1375</strain>
    </source>
</reference>
<sequence length="199" mass="20663">MLERAKIFGLISVLAVSLAACSGNSESATNTTSPDNSSSASAPTAASPAVDKTSSTVSVSTTQIKNVSEVKFKAPTPGSLYGVLDVINDSSAPTHKISKSTPIKVSGWAVLANKNKLADSVIITQADNKKVLAVAPVNIARPDVAKALNNPAYKNSGWTATINPATLPTGKVVIQAWSYDSATKEATQLSRNHEVDLTQ</sequence>
<feature type="signal peptide" evidence="2">
    <location>
        <begin position="1"/>
        <end position="27"/>
    </location>
</feature>
<evidence type="ECO:0000313" key="3">
    <source>
        <dbReference type="EMBL" id="MBD2183967.1"/>
    </source>
</evidence>
<organism evidence="3 4">
    <name type="scientific">Aerosakkonema funiforme FACHB-1375</name>
    <dbReference type="NCBI Taxonomy" id="2949571"/>
    <lineage>
        <taxon>Bacteria</taxon>
        <taxon>Bacillati</taxon>
        <taxon>Cyanobacteriota</taxon>
        <taxon>Cyanophyceae</taxon>
        <taxon>Oscillatoriophycideae</taxon>
        <taxon>Aerosakkonematales</taxon>
        <taxon>Aerosakkonemataceae</taxon>
        <taxon>Aerosakkonema</taxon>
    </lineage>
</organism>
<evidence type="ECO:0000256" key="1">
    <source>
        <dbReference type="SAM" id="MobiDB-lite"/>
    </source>
</evidence>
<dbReference type="Proteomes" id="UP000641646">
    <property type="component" value="Unassembled WGS sequence"/>
</dbReference>
<dbReference type="PROSITE" id="PS51257">
    <property type="entry name" value="PROKAR_LIPOPROTEIN"/>
    <property type="match status" value="1"/>
</dbReference>
<dbReference type="RefSeq" id="WP_190469419.1">
    <property type="nucleotide sequence ID" value="NZ_JACJPW010000069.1"/>
</dbReference>
<keyword evidence="2" id="KW-0732">Signal</keyword>
<keyword evidence="4" id="KW-1185">Reference proteome</keyword>
<protein>
    <submittedName>
        <fullName evidence="3">Uncharacterized protein</fullName>
    </submittedName>
</protein>
<accession>A0A926ZJ46</accession>